<evidence type="ECO:0000313" key="13">
    <source>
        <dbReference type="EMBL" id="CDW27517.1"/>
    </source>
</evidence>
<dbReference type="SUPFAM" id="SSF53822">
    <property type="entry name" value="Periplasmic binding protein-like I"/>
    <property type="match status" value="1"/>
</dbReference>
<dbReference type="InterPro" id="IPR028082">
    <property type="entry name" value="Peripla_BP_I"/>
</dbReference>
<evidence type="ECO:0000256" key="8">
    <source>
        <dbReference type="ARBA" id="ARBA00023170"/>
    </source>
</evidence>
<evidence type="ECO:0000256" key="3">
    <source>
        <dbReference type="ARBA" id="ARBA00022692"/>
    </source>
</evidence>
<dbReference type="Pfam" id="PF01094">
    <property type="entry name" value="ANF_receptor"/>
    <property type="match status" value="1"/>
</dbReference>
<evidence type="ECO:0000256" key="6">
    <source>
        <dbReference type="ARBA" id="ARBA00022989"/>
    </source>
</evidence>
<keyword evidence="7 11" id="KW-0472">Membrane</keyword>
<name>A0A0K2TPD7_LEPSM</name>
<comment type="subcellular location">
    <subcellularLocation>
        <location evidence="2">Membrane</location>
        <topology evidence="2">Single-pass type I membrane protein</topology>
    </subcellularLocation>
</comment>
<sequence>VLCASPKKVRDILLAAEGLGLLDLGEYVFFNVELFTRNEKSSLYRPWNDKEASEEENLRAKHAYEALLTVTAHTADTNEYHDFAKDVKSLSKKLFNYSYEEPVTPLVANFHDAVLLYTTALKEVIEEHGLEKKGDGRLIVQKMWNRTITGVTGNVSINNNGDRNADYALLDMDPKTGEFIVVAVYQGLNNAFKMVPNTKIYWPHRDGPPPDKPVCGYDGSLCKEGANKVIIVITSIFVFIVLILFFLAALSFWYYRKEADLASMTWKIHPNDLLSYQEDPESRWKQGSRLSLGINTIDSTNQFSHF</sequence>
<dbReference type="FunFam" id="3.40.50.2300:FF:000153">
    <property type="entry name" value="Guanylate cyclase"/>
    <property type="match status" value="1"/>
</dbReference>
<evidence type="ECO:0000259" key="12">
    <source>
        <dbReference type="Pfam" id="PF01094"/>
    </source>
</evidence>
<dbReference type="PRINTS" id="PR00255">
    <property type="entry name" value="NATPEPTIDER"/>
</dbReference>
<keyword evidence="4" id="KW-0732">Signal</keyword>
<evidence type="ECO:0000256" key="11">
    <source>
        <dbReference type="SAM" id="Phobius"/>
    </source>
</evidence>
<keyword evidence="9" id="KW-0325">Glycoprotein</keyword>
<dbReference type="GO" id="GO:0001653">
    <property type="term" value="F:peptide receptor activity"/>
    <property type="evidence" value="ECO:0007669"/>
    <property type="project" value="TreeGrafter"/>
</dbReference>
<keyword evidence="8" id="KW-0675">Receptor</keyword>
<dbReference type="PANTHER" id="PTHR11920">
    <property type="entry name" value="GUANYLYL CYCLASE"/>
    <property type="match status" value="1"/>
</dbReference>
<feature type="transmembrane region" description="Helical" evidence="11">
    <location>
        <begin position="229"/>
        <end position="255"/>
    </location>
</feature>
<dbReference type="GO" id="GO:0004016">
    <property type="term" value="F:adenylate cyclase activity"/>
    <property type="evidence" value="ECO:0007669"/>
    <property type="project" value="TreeGrafter"/>
</dbReference>
<dbReference type="GO" id="GO:0000166">
    <property type="term" value="F:nucleotide binding"/>
    <property type="evidence" value="ECO:0007669"/>
    <property type="project" value="UniProtKB-KW"/>
</dbReference>
<dbReference type="InterPro" id="IPR050401">
    <property type="entry name" value="Cyclic_nucleotide_synthase"/>
</dbReference>
<comment type="catalytic activity">
    <reaction evidence="1">
        <text>GTP = 3',5'-cyclic GMP + diphosphate</text>
        <dbReference type="Rhea" id="RHEA:13665"/>
        <dbReference type="ChEBI" id="CHEBI:33019"/>
        <dbReference type="ChEBI" id="CHEBI:37565"/>
        <dbReference type="ChEBI" id="CHEBI:57746"/>
        <dbReference type="EC" id="4.6.1.2"/>
    </reaction>
</comment>
<feature type="non-terminal residue" evidence="13">
    <location>
        <position position="1"/>
    </location>
</feature>
<proteinExistence type="predicted"/>
<dbReference type="InterPro" id="IPR001170">
    <property type="entry name" value="ANPR/GUC"/>
</dbReference>
<evidence type="ECO:0000256" key="2">
    <source>
        <dbReference type="ARBA" id="ARBA00004479"/>
    </source>
</evidence>
<accession>A0A0K2TPD7</accession>
<keyword evidence="3 11" id="KW-0812">Transmembrane</keyword>
<evidence type="ECO:0000256" key="4">
    <source>
        <dbReference type="ARBA" id="ARBA00022729"/>
    </source>
</evidence>
<keyword evidence="5" id="KW-0547">Nucleotide-binding</keyword>
<evidence type="ECO:0000256" key="10">
    <source>
        <dbReference type="ARBA" id="ARBA00023239"/>
    </source>
</evidence>
<feature type="non-terminal residue" evidence="13">
    <location>
        <position position="306"/>
    </location>
</feature>
<evidence type="ECO:0000256" key="1">
    <source>
        <dbReference type="ARBA" id="ARBA00001436"/>
    </source>
</evidence>
<protein>
    <recommendedName>
        <fullName evidence="12">Receptor ligand binding region domain-containing protein</fullName>
    </recommendedName>
</protein>
<dbReference type="GO" id="GO:0004383">
    <property type="term" value="F:guanylate cyclase activity"/>
    <property type="evidence" value="ECO:0007669"/>
    <property type="project" value="UniProtKB-EC"/>
</dbReference>
<dbReference type="GO" id="GO:0005886">
    <property type="term" value="C:plasma membrane"/>
    <property type="evidence" value="ECO:0007669"/>
    <property type="project" value="TreeGrafter"/>
</dbReference>
<evidence type="ECO:0000256" key="5">
    <source>
        <dbReference type="ARBA" id="ARBA00022741"/>
    </source>
</evidence>
<reference evidence="13" key="1">
    <citation type="submission" date="2014-05" db="EMBL/GenBank/DDBJ databases">
        <authorList>
            <person name="Chronopoulou M."/>
        </authorList>
    </citation>
    <scope>NUCLEOTIDE SEQUENCE</scope>
    <source>
        <tissue evidence="13">Whole organism</tissue>
    </source>
</reference>
<dbReference type="OrthoDB" id="6337215at2759"/>
<organism evidence="13">
    <name type="scientific">Lepeophtheirus salmonis</name>
    <name type="common">Salmon louse</name>
    <name type="synonym">Caligus salmonis</name>
    <dbReference type="NCBI Taxonomy" id="72036"/>
    <lineage>
        <taxon>Eukaryota</taxon>
        <taxon>Metazoa</taxon>
        <taxon>Ecdysozoa</taxon>
        <taxon>Arthropoda</taxon>
        <taxon>Crustacea</taxon>
        <taxon>Multicrustacea</taxon>
        <taxon>Hexanauplia</taxon>
        <taxon>Copepoda</taxon>
        <taxon>Siphonostomatoida</taxon>
        <taxon>Caligidae</taxon>
        <taxon>Lepeophtheirus</taxon>
    </lineage>
</organism>
<dbReference type="InterPro" id="IPR001828">
    <property type="entry name" value="ANF_lig-bd_rcpt"/>
</dbReference>
<dbReference type="EMBL" id="HACA01010156">
    <property type="protein sequence ID" value="CDW27517.1"/>
    <property type="molecule type" value="Transcribed_RNA"/>
</dbReference>
<dbReference type="GO" id="GO:0007168">
    <property type="term" value="P:receptor guanylyl cyclase signaling pathway"/>
    <property type="evidence" value="ECO:0007669"/>
    <property type="project" value="TreeGrafter"/>
</dbReference>
<dbReference type="PANTHER" id="PTHR11920:SF494">
    <property type="entry name" value="ATRIAL NATRIURETIC PEPTIDE RECEPTOR 2"/>
    <property type="match status" value="1"/>
</dbReference>
<dbReference type="Gene3D" id="3.40.50.2300">
    <property type="match status" value="2"/>
</dbReference>
<feature type="domain" description="Receptor ligand binding region" evidence="12">
    <location>
        <begin position="1"/>
        <end position="174"/>
    </location>
</feature>
<keyword evidence="10" id="KW-0456">Lyase</keyword>
<evidence type="ECO:0000256" key="7">
    <source>
        <dbReference type="ARBA" id="ARBA00023136"/>
    </source>
</evidence>
<evidence type="ECO:0000256" key="9">
    <source>
        <dbReference type="ARBA" id="ARBA00023180"/>
    </source>
</evidence>
<dbReference type="AlphaFoldDB" id="A0A0K2TPD7"/>
<keyword evidence="6 11" id="KW-1133">Transmembrane helix</keyword>